<evidence type="ECO:0000313" key="2">
    <source>
        <dbReference type="EMBL" id="SBS10808.1"/>
    </source>
</evidence>
<accession>A0A1A8RZT6</accession>
<reference evidence="2" key="1">
    <citation type="submission" date="2016-05" db="EMBL/GenBank/DDBJ databases">
        <authorList>
            <person name="Lavstsen T."/>
            <person name="Jespersen J.S."/>
        </authorList>
    </citation>
    <scope>NUCLEOTIDE SEQUENCE</scope>
    <source>
        <tissue evidence="2">Brain</tissue>
    </source>
</reference>
<keyword evidence="1" id="KW-0812">Transmembrane</keyword>
<keyword evidence="1" id="KW-1133">Transmembrane helix</keyword>
<proteinExistence type="predicted"/>
<organism evidence="2">
    <name type="scientific">Nothobranchius rachovii</name>
    <name type="common">bluefin notho</name>
    <dbReference type="NCBI Taxonomy" id="451742"/>
    <lineage>
        <taxon>Eukaryota</taxon>
        <taxon>Metazoa</taxon>
        <taxon>Chordata</taxon>
        <taxon>Craniata</taxon>
        <taxon>Vertebrata</taxon>
        <taxon>Euteleostomi</taxon>
        <taxon>Actinopterygii</taxon>
        <taxon>Neopterygii</taxon>
        <taxon>Teleostei</taxon>
        <taxon>Neoteleostei</taxon>
        <taxon>Acanthomorphata</taxon>
        <taxon>Ovalentaria</taxon>
        <taxon>Atherinomorphae</taxon>
        <taxon>Cyprinodontiformes</taxon>
        <taxon>Nothobranchiidae</taxon>
        <taxon>Nothobranchius</taxon>
    </lineage>
</organism>
<reference evidence="2" key="2">
    <citation type="submission" date="2016-06" db="EMBL/GenBank/DDBJ databases">
        <title>The genome of a short-lived fish provides insights into sex chromosome evolution and the genetic control of aging.</title>
        <authorList>
            <person name="Reichwald K."/>
            <person name="Felder M."/>
            <person name="Petzold A."/>
            <person name="Koch P."/>
            <person name="Groth M."/>
            <person name="Platzer M."/>
        </authorList>
    </citation>
    <scope>NUCLEOTIDE SEQUENCE</scope>
    <source>
        <tissue evidence="2">Brain</tissue>
    </source>
</reference>
<sequence>MTQNRAQLLLAYASILSIIVFVVVVPFQACLEHKWKAATQRGGASLGAQPVEENSRLSVNVLQRLQLSSDLAVTLSGVCLSAFWTMLFYHLL</sequence>
<keyword evidence="1" id="KW-0472">Membrane</keyword>
<evidence type="ECO:0000256" key="1">
    <source>
        <dbReference type="SAM" id="Phobius"/>
    </source>
</evidence>
<dbReference type="EMBL" id="HAEH01020451">
    <property type="protein sequence ID" value="SBS10808.1"/>
    <property type="molecule type" value="Transcribed_RNA"/>
</dbReference>
<feature type="transmembrane region" description="Helical" evidence="1">
    <location>
        <begin position="71"/>
        <end position="91"/>
    </location>
</feature>
<name>A0A1A8RZT6_9TELE</name>
<gene>
    <name evidence="2" type="primary">CABZ01079870.1</name>
</gene>
<dbReference type="AlphaFoldDB" id="A0A1A8RZT6"/>
<feature type="transmembrane region" description="Helical" evidence="1">
    <location>
        <begin position="6"/>
        <end position="31"/>
    </location>
</feature>
<protein>
    <submittedName>
        <fullName evidence="2">Sel-1 suppressor of lin-12-like 3</fullName>
    </submittedName>
</protein>